<keyword evidence="3" id="KW-1015">Disulfide bond</keyword>
<evidence type="ECO:0000256" key="1">
    <source>
        <dbReference type="ARBA" id="ARBA00004196"/>
    </source>
</evidence>
<evidence type="ECO:0000313" key="6">
    <source>
        <dbReference type="EMBL" id="TDE04647.1"/>
    </source>
</evidence>
<dbReference type="EMBL" id="SMFO01000004">
    <property type="protein sequence ID" value="TDE04647.1"/>
    <property type="molecule type" value="Genomic_DNA"/>
</dbReference>
<evidence type="ECO:0000313" key="7">
    <source>
        <dbReference type="Proteomes" id="UP000294597"/>
    </source>
</evidence>
<keyword evidence="2" id="KW-0201">Cytochrome c-type biogenesis</keyword>
<gene>
    <name evidence="6" type="ORF">E0F98_08355</name>
</gene>
<dbReference type="GO" id="GO:0030313">
    <property type="term" value="C:cell envelope"/>
    <property type="evidence" value="ECO:0007669"/>
    <property type="project" value="UniProtKB-SubCell"/>
</dbReference>
<name>A0A4R5CXX1_9FLAO</name>
<dbReference type="PANTHER" id="PTHR42852:SF6">
    <property type="entry name" value="THIOL:DISULFIDE INTERCHANGE PROTEIN DSBE"/>
    <property type="match status" value="1"/>
</dbReference>
<dbReference type="GO" id="GO:0017004">
    <property type="term" value="P:cytochrome complex assembly"/>
    <property type="evidence" value="ECO:0007669"/>
    <property type="project" value="UniProtKB-KW"/>
</dbReference>
<dbReference type="InterPro" id="IPR013740">
    <property type="entry name" value="Redoxin"/>
</dbReference>
<keyword evidence="4" id="KW-0676">Redox-active center</keyword>
<dbReference type="Gene3D" id="3.40.30.10">
    <property type="entry name" value="Glutaredoxin"/>
    <property type="match status" value="1"/>
</dbReference>
<comment type="subcellular location">
    <subcellularLocation>
        <location evidence="1">Cell envelope</location>
    </subcellularLocation>
</comment>
<dbReference type="GO" id="GO:0016491">
    <property type="term" value="F:oxidoreductase activity"/>
    <property type="evidence" value="ECO:0007669"/>
    <property type="project" value="InterPro"/>
</dbReference>
<evidence type="ECO:0000256" key="4">
    <source>
        <dbReference type="ARBA" id="ARBA00023284"/>
    </source>
</evidence>
<proteinExistence type="predicted"/>
<sequence>MKKIFYILSIAFIGLAFNVVPVKDYVAVTGKITNPTSDFLMIQSRSFSKKIQVKQDGTFSDTLKVEAGYYRLSDGSEALNLYLKNGYELELTLDTKEFDASIVFQGMGAEANNYLASKNLLLNTFFDEDSLFELDKIGFDKKVNEGSQILTTSLANAKKLDPIFIEKEKKDVSAIVNYYSESYNDNHYLKTVLVKGAKAPKFMYYENYNGGKTSLEDLKGKYVYIDVWATWCGPCKGEIPFLKEIEKAYHSKNIEFVSISVDELKDHDKWKQMVKEKELTGVQLYSDKSWASQFVKDFRISGIPRFILVDPQGDIVTADAPRPSSKELKTLLAELLK</sequence>
<comment type="caution">
    <text evidence="6">The sequence shown here is derived from an EMBL/GenBank/DDBJ whole genome shotgun (WGS) entry which is preliminary data.</text>
</comment>
<feature type="domain" description="Thioredoxin" evidence="5">
    <location>
        <begin position="193"/>
        <end position="337"/>
    </location>
</feature>
<dbReference type="PROSITE" id="PS51352">
    <property type="entry name" value="THIOREDOXIN_2"/>
    <property type="match status" value="1"/>
</dbReference>
<evidence type="ECO:0000256" key="2">
    <source>
        <dbReference type="ARBA" id="ARBA00022748"/>
    </source>
</evidence>
<dbReference type="SUPFAM" id="SSF52833">
    <property type="entry name" value="Thioredoxin-like"/>
    <property type="match status" value="1"/>
</dbReference>
<dbReference type="PANTHER" id="PTHR42852">
    <property type="entry name" value="THIOL:DISULFIDE INTERCHANGE PROTEIN DSBE"/>
    <property type="match status" value="1"/>
</dbReference>
<evidence type="ECO:0000256" key="3">
    <source>
        <dbReference type="ARBA" id="ARBA00023157"/>
    </source>
</evidence>
<dbReference type="InterPro" id="IPR013766">
    <property type="entry name" value="Thioredoxin_domain"/>
</dbReference>
<dbReference type="RefSeq" id="WP_132110373.1">
    <property type="nucleotide sequence ID" value="NZ_SMFO01000004.1"/>
</dbReference>
<dbReference type="CDD" id="cd02966">
    <property type="entry name" value="TlpA_like_family"/>
    <property type="match status" value="1"/>
</dbReference>
<accession>A0A4R5CXX1</accession>
<keyword evidence="7" id="KW-1185">Reference proteome</keyword>
<organism evidence="6 7">
    <name type="scientific">Flavobacterium hiemivividum</name>
    <dbReference type="NCBI Taxonomy" id="2541734"/>
    <lineage>
        <taxon>Bacteria</taxon>
        <taxon>Pseudomonadati</taxon>
        <taxon>Bacteroidota</taxon>
        <taxon>Flavobacteriia</taxon>
        <taxon>Flavobacteriales</taxon>
        <taxon>Flavobacteriaceae</taxon>
        <taxon>Flavobacterium</taxon>
    </lineage>
</organism>
<reference evidence="6 7" key="1">
    <citation type="submission" date="2019-03" db="EMBL/GenBank/DDBJ databases">
        <title>Flavobacterium TSA-D2 sp. nov., isolated from arctic soil.</title>
        <authorList>
            <person name="Chaudhary D.K."/>
        </authorList>
    </citation>
    <scope>NUCLEOTIDE SEQUENCE [LARGE SCALE GENOMIC DNA]</scope>
    <source>
        <strain evidence="6 7">TSA-D2</strain>
    </source>
</reference>
<protein>
    <submittedName>
        <fullName evidence="6">TlpA family protein disulfide reductase</fullName>
    </submittedName>
</protein>
<dbReference type="Pfam" id="PF08534">
    <property type="entry name" value="Redoxin"/>
    <property type="match status" value="1"/>
</dbReference>
<evidence type="ECO:0000259" key="5">
    <source>
        <dbReference type="PROSITE" id="PS51352"/>
    </source>
</evidence>
<dbReference type="InterPro" id="IPR050553">
    <property type="entry name" value="Thioredoxin_ResA/DsbE_sf"/>
</dbReference>
<dbReference type="InterPro" id="IPR036249">
    <property type="entry name" value="Thioredoxin-like_sf"/>
</dbReference>
<dbReference type="Proteomes" id="UP000294597">
    <property type="component" value="Unassembled WGS sequence"/>
</dbReference>
<dbReference type="AlphaFoldDB" id="A0A4R5CXX1"/>